<dbReference type="PANTHER" id="PTHR33546:SF1">
    <property type="entry name" value="LARGE, MULTIFUNCTIONAL SECRETED PROTEIN"/>
    <property type="match status" value="1"/>
</dbReference>
<keyword evidence="4" id="KW-1185">Reference proteome</keyword>
<evidence type="ECO:0000256" key="1">
    <source>
        <dbReference type="SAM" id="MobiDB-lite"/>
    </source>
</evidence>
<feature type="compositionally biased region" description="Polar residues" evidence="1">
    <location>
        <begin position="1"/>
        <end position="17"/>
    </location>
</feature>
<dbReference type="InterPro" id="IPR054539">
    <property type="entry name" value="Beta-prop_PDH"/>
</dbReference>
<reference evidence="3 4" key="1">
    <citation type="submission" date="2019-10" db="EMBL/GenBank/DDBJ databases">
        <title>Whole genome shotgun sequence of Acrocarpospora macrocephala NBRC 16266.</title>
        <authorList>
            <person name="Ichikawa N."/>
            <person name="Kimura A."/>
            <person name="Kitahashi Y."/>
            <person name="Komaki H."/>
            <person name="Oguchi A."/>
        </authorList>
    </citation>
    <scope>NUCLEOTIDE SEQUENCE [LARGE SCALE GENOMIC DNA]</scope>
    <source>
        <strain evidence="3 4">NBRC 16266</strain>
    </source>
</reference>
<accession>A0A5M3WE53</accession>
<dbReference type="SUPFAM" id="SSF50952">
    <property type="entry name" value="Soluble quinoprotein glucose dehydrogenase"/>
    <property type="match status" value="1"/>
</dbReference>
<proteinExistence type="predicted"/>
<dbReference type="Gene3D" id="2.120.10.30">
    <property type="entry name" value="TolB, C-terminal domain"/>
    <property type="match status" value="1"/>
</dbReference>
<dbReference type="InterPro" id="IPR011041">
    <property type="entry name" value="Quinoprot_gluc/sorb_DH_b-prop"/>
</dbReference>
<sequence>MPPAKPSTSPELSSTGQRGVGPLAPVPLEVAGGVDAGAAGGRSLNLPAGWTAEVWANVPGARLAAWAPDKRLVVSTGDRRVVSILTPGAAGQAPAVATLLDGLDNPQGLAFTQQDGRTILVVGEKTRLVAFDYADGAVSNRRVIIDGLPGGGHGSKAVAVQDGIVYYNVGSGTNRDPVDRTSVPERGTVARVGLDGTGNRTIATGVRNGFGLSFAPDGTLFVAVNQADNQPYPFRDDTGQYGQTVRAYINENPVEQVSRVTPGTDLGWPYCVPDTRGSRDLLNLPYVNDPINNPDGRALDCGSIGRTMVGLPAHSAPLGLAFTHDSTLPEPLRNGALITAHGSWNRQPPRPPYVAYSAWDSATNTLGVPVELVTGFQDANGSRWGRSVTAVPGPDGSIYLTDDKAGLVYRLTPGG</sequence>
<feature type="region of interest" description="Disordered" evidence="1">
    <location>
        <begin position="1"/>
        <end position="24"/>
    </location>
</feature>
<dbReference type="InterPro" id="IPR011042">
    <property type="entry name" value="6-blade_b-propeller_TolB-like"/>
</dbReference>
<evidence type="ECO:0000313" key="4">
    <source>
        <dbReference type="Proteomes" id="UP000331127"/>
    </source>
</evidence>
<dbReference type="AlphaFoldDB" id="A0A5M3WE53"/>
<dbReference type="Proteomes" id="UP000331127">
    <property type="component" value="Unassembled WGS sequence"/>
</dbReference>
<comment type="caution">
    <text evidence="3">The sequence shown here is derived from an EMBL/GenBank/DDBJ whole genome shotgun (WGS) entry which is preliminary data.</text>
</comment>
<dbReference type="EMBL" id="BLAE01000005">
    <property type="protein sequence ID" value="GES07116.1"/>
    <property type="molecule type" value="Genomic_DNA"/>
</dbReference>
<dbReference type="Pfam" id="PF22807">
    <property type="entry name" value="TrAA12"/>
    <property type="match status" value="1"/>
</dbReference>
<organism evidence="3 4">
    <name type="scientific">Acrocarpospora macrocephala</name>
    <dbReference type="NCBI Taxonomy" id="150177"/>
    <lineage>
        <taxon>Bacteria</taxon>
        <taxon>Bacillati</taxon>
        <taxon>Actinomycetota</taxon>
        <taxon>Actinomycetes</taxon>
        <taxon>Streptosporangiales</taxon>
        <taxon>Streptosporangiaceae</taxon>
        <taxon>Acrocarpospora</taxon>
    </lineage>
</organism>
<gene>
    <name evidence="3" type="ORF">Amac_007110</name>
</gene>
<feature type="domain" description="Pyrroloquinoline quinone-dependent pyranose dehydrogenase beta-propeller" evidence="2">
    <location>
        <begin position="47"/>
        <end position="359"/>
    </location>
</feature>
<protein>
    <submittedName>
        <fullName evidence="3">Gluconolaconase</fullName>
    </submittedName>
</protein>
<evidence type="ECO:0000313" key="3">
    <source>
        <dbReference type="EMBL" id="GES07116.1"/>
    </source>
</evidence>
<evidence type="ECO:0000259" key="2">
    <source>
        <dbReference type="Pfam" id="PF22807"/>
    </source>
</evidence>
<name>A0A5M3WE53_9ACTN</name>
<dbReference type="PANTHER" id="PTHR33546">
    <property type="entry name" value="LARGE, MULTIFUNCTIONAL SECRETED PROTEIN-RELATED"/>
    <property type="match status" value="1"/>
</dbReference>